<dbReference type="EMBL" id="CAADFK010000024">
    <property type="protein sequence ID" value="VFK11761.1"/>
    <property type="molecule type" value="Genomic_DNA"/>
</dbReference>
<dbReference type="AlphaFoldDB" id="A0A450W410"/>
<name>A0A450W410_9GAMM</name>
<reference evidence="2" key="1">
    <citation type="submission" date="2019-02" db="EMBL/GenBank/DDBJ databases">
        <authorList>
            <person name="Gruber-Vodicka R. H."/>
            <person name="Seah K. B. B."/>
        </authorList>
    </citation>
    <scope>NUCLEOTIDE SEQUENCE</scope>
    <source>
        <strain evidence="2">BECK_S313</strain>
    </source>
</reference>
<protein>
    <submittedName>
        <fullName evidence="2">Methyltransferase domain-containing protein</fullName>
    </submittedName>
</protein>
<keyword evidence="2" id="KW-0808">Transferase</keyword>
<accession>A0A450W410</accession>
<dbReference type="GO" id="GO:0008757">
    <property type="term" value="F:S-adenosylmethionine-dependent methyltransferase activity"/>
    <property type="evidence" value="ECO:0007669"/>
    <property type="project" value="InterPro"/>
</dbReference>
<dbReference type="GO" id="GO:0032259">
    <property type="term" value="P:methylation"/>
    <property type="evidence" value="ECO:0007669"/>
    <property type="project" value="UniProtKB-KW"/>
</dbReference>
<organism evidence="2">
    <name type="scientific">Candidatus Kentrum sp. LPFa</name>
    <dbReference type="NCBI Taxonomy" id="2126335"/>
    <lineage>
        <taxon>Bacteria</taxon>
        <taxon>Pseudomonadati</taxon>
        <taxon>Pseudomonadota</taxon>
        <taxon>Gammaproteobacteria</taxon>
        <taxon>Candidatus Kentrum</taxon>
    </lineage>
</organism>
<evidence type="ECO:0000313" key="2">
    <source>
        <dbReference type="EMBL" id="VFK11761.1"/>
    </source>
</evidence>
<dbReference type="InterPro" id="IPR029063">
    <property type="entry name" value="SAM-dependent_MTases_sf"/>
</dbReference>
<dbReference type="Pfam" id="PF08241">
    <property type="entry name" value="Methyltransf_11"/>
    <property type="match status" value="1"/>
</dbReference>
<gene>
    <name evidence="2" type="ORF">BECKLPF1236B_GA0070989_102417</name>
</gene>
<evidence type="ECO:0000259" key="1">
    <source>
        <dbReference type="Pfam" id="PF08241"/>
    </source>
</evidence>
<sequence>MHNIDDVLGEHYIERLSLAGDMPYDPVEAAIHLVRYQLAIPYCAGKRVLDVACGEGYGALFLKRNGAASVDAVDVSPEAISVAKSLFSEEGVNFHECAAEQVDELFAEQSFDLIISLETIEHLSQPERFLVALKKLAEPDAAIIISCPNDHWYYPSDEEKNPFHVRKYTFDEFRELTTAILGNQAIWGIGAPIGGFANTLLAEASDGHTQLDMLQHRSITNALLLPNKEEIKSTAENCSYFFGIWRADGSNFEGLSAFVFSMNHYSTNPTFIASMQSELEKYRLQVLALAKEGELMTETIATLQATLAEIESMSLLRWVARRVKHRIPAPFMAMMEHIANRLRIK</sequence>
<dbReference type="InterPro" id="IPR013216">
    <property type="entry name" value="Methyltransf_11"/>
</dbReference>
<dbReference type="PANTHER" id="PTHR43861:SF6">
    <property type="entry name" value="METHYLTRANSFERASE TYPE 11"/>
    <property type="match status" value="1"/>
</dbReference>
<dbReference type="PANTHER" id="PTHR43861">
    <property type="entry name" value="TRANS-ACONITATE 2-METHYLTRANSFERASE-RELATED"/>
    <property type="match status" value="1"/>
</dbReference>
<dbReference type="SUPFAM" id="SSF53335">
    <property type="entry name" value="S-adenosyl-L-methionine-dependent methyltransferases"/>
    <property type="match status" value="1"/>
</dbReference>
<dbReference type="Gene3D" id="3.40.50.150">
    <property type="entry name" value="Vaccinia Virus protein VP39"/>
    <property type="match status" value="1"/>
</dbReference>
<keyword evidence="2" id="KW-0489">Methyltransferase</keyword>
<proteinExistence type="predicted"/>
<feature type="domain" description="Methyltransferase type 11" evidence="1">
    <location>
        <begin position="49"/>
        <end position="145"/>
    </location>
</feature>
<dbReference type="CDD" id="cd02440">
    <property type="entry name" value="AdoMet_MTases"/>
    <property type="match status" value="1"/>
</dbReference>